<feature type="signal peptide" evidence="1">
    <location>
        <begin position="1"/>
        <end position="22"/>
    </location>
</feature>
<evidence type="ECO:0008006" key="4">
    <source>
        <dbReference type="Google" id="ProtNLM"/>
    </source>
</evidence>
<evidence type="ECO:0000313" key="2">
    <source>
        <dbReference type="EMBL" id="PHU38756.1"/>
    </source>
</evidence>
<reference evidence="2 3" key="1">
    <citation type="submission" date="2017-10" db="EMBL/GenBank/DDBJ databases">
        <title>Resolving the taxonomy of Roseburia spp., Eubacterium rectale and Agathobacter spp. through phylogenomic analysis.</title>
        <authorList>
            <person name="Sheridan P.O."/>
            <person name="Walker A.W."/>
            <person name="Duncan S.H."/>
            <person name="Scott K.P."/>
            <person name="Toole P.W.O."/>
            <person name="Luis P."/>
            <person name="Flint H.J."/>
        </authorList>
    </citation>
    <scope>NUCLEOTIDE SEQUENCE [LARGE SCALE GENOMIC DNA]</scope>
    <source>
        <strain evidence="2 3">JK623</strain>
    </source>
</reference>
<dbReference type="AlphaFoldDB" id="A0A2G3E669"/>
<proteinExistence type="predicted"/>
<keyword evidence="3" id="KW-1185">Reference proteome</keyword>
<gene>
    <name evidence="2" type="ORF">CSX02_01045</name>
</gene>
<organism evidence="2 3">
    <name type="scientific">Agathobacter ruminis</name>
    <dbReference type="NCBI Taxonomy" id="1712665"/>
    <lineage>
        <taxon>Bacteria</taxon>
        <taxon>Bacillati</taxon>
        <taxon>Bacillota</taxon>
        <taxon>Clostridia</taxon>
        <taxon>Lachnospirales</taxon>
        <taxon>Lachnospiraceae</taxon>
        <taxon>Agathobacter</taxon>
    </lineage>
</organism>
<reference evidence="2 3" key="2">
    <citation type="submission" date="2017-10" db="EMBL/GenBank/DDBJ databases">
        <authorList>
            <person name="Banno H."/>
            <person name="Chua N.-H."/>
        </authorList>
    </citation>
    <scope>NUCLEOTIDE SEQUENCE [LARGE SCALE GENOMIC DNA]</scope>
    <source>
        <strain evidence="2 3">JK623</strain>
    </source>
</reference>
<dbReference type="EMBL" id="PDYG01000003">
    <property type="protein sequence ID" value="PHU38756.1"/>
    <property type="molecule type" value="Genomic_DNA"/>
</dbReference>
<accession>A0A2G3E669</accession>
<evidence type="ECO:0000256" key="1">
    <source>
        <dbReference type="SAM" id="SignalP"/>
    </source>
</evidence>
<dbReference type="Proteomes" id="UP000224563">
    <property type="component" value="Unassembled WGS sequence"/>
</dbReference>
<feature type="chain" id="PRO_5013767437" description="Alternate signal-mediated exported protein, CPF_0494 family" evidence="1">
    <location>
        <begin position="23"/>
        <end position="170"/>
    </location>
</feature>
<keyword evidence="1" id="KW-0732">Signal</keyword>
<comment type="caution">
    <text evidence="2">The sequence shown here is derived from an EMBL/GenBank/DDBJ whole genome shotgun (WGS) entry which is preliminary data.</text>
</comment>
<name>A0A2G3E669_9FIRM</name>
<dbReference type="RefSeq" id="WP_099385300.1">
    <property type="nucleotide sequence ID" value="NZ_JANSWH010000066.1"/>
</dbReference>
<protein>
    <recommendedName>
        <fullName evidence="4">Alternate signal-mediated exported protein, CPF_0494 family</fullName>
    </recommendedName>
</protein>
<sequence length="170" mass="19432">MRKFRAKMILPCLLLLLATGFAAERIYAYFTTYVTAKGTVPIRLGHETELHEEYRDWKKTISVENVGEVPVFVRVKVICGSQFQVKVTGDKWTEKDGYYYYKDVVAVGETTDSIVAAIEKSKDVISDFNIIVIQECVPAMCDEDGNMYVPEYADWSMQAEYTVDEEADHE</sequence>
<evidence type="ECO:0000313" key="3">
    <source>
        <dbReference type="Proteomes" id="UP000224563"/>
    </source>
</evidence>